<dbReference type="AlphaFoldDB" id="A0A2V2LF04"/>
<name>A0A2V2LF04_9RHOB</name>
<gene>
    <name evidence="1" type="ORF">DKT77_13820</name>
</gene>
<sequence>MRRVWRSPVALSHKGFPNQFTPRLIGEDSLFRACARRFAMAAFAQPLGPSMTEFRFMALVQLGNPGISEATVMLEPSLRKTAPKLLHLQAQGEGDARMPVAPFDHVI</sequence>
<comment type="caution">
    <text evidence="1">The sequence shown here is derived from an EMBL/GenBank/DDBJ whole genome shotgun (WGS) entry which is preliminary data.</text>
</comment>
<evidence type="ECO:0000313" key="1">
    <source>
        <dbReference type="EMBL" id="PWR02074.1"/>
    </source>
</evidence>
<dbReference type="Proteomes" id="UP000245680">
    <property type="component" value="Unassembled WGS sequence"/>
</dbReference>
<evidence type="ECO:0000313" key="2">
    <source>
        <dbReference type="Proteomes" id="UP000245680"/>
    </source>
</evidence>
<protein>
    <submittedName>
        <fullName evidence="1">Uncharacterized protein</fullName>
    </submittedName>
</protein>
<keyword evidence="2" id="KW-1185">Reference proteome</keyword>
<reference evidence="1 2" key="1">
    <citation type="submission" date="2018-05" db="EMBL/GenBank/DDBJ databases">
        <title>Rhodobacteraceae gen. nov., sp. nov. isolated from sea water.</title>
        <authorList>
            <person name="Ren Y."/>
        </authorList>
    </citation>
    <scope>NUCLEOTIDE SEQUENCE [LARGE SCALE GENOMIC DNA]</scope>
    <source>
        <strain evidence="1 2">TG-679</strain>
    </source>
</reference>
<proteinExistence type="predicted"/>
<accession>A0A2V2LF04</accession>
<dbReference type="EMBL" id="QGKU01000042">
    <property type="protein sequence ID" value="PWR02074.1"/>
    <property type="molecule type" value="Genomic_DNA"/>
</dbReference>
<organism evidence="1 2">
    <name type="scientific">Meridianimarinicoccus roseus</name>
    <dbReference type="NCBI Taxonomy" id="2072018"/>
    <lineage>
        <taxon>Bacteria</taxon>
        <taxon>Pseudomonadati</taxon>
        <taxon>Pseudomonadota</taxon>
        <taxon>Alphaproteobacteria</taxon>
        <taxon>Rhodobacterales</taxon>
        <taxon>Paracoccaceae</taxon>
        <taxon>Meridianimarinicoccus</taxon>
    </lineage>
</organism>